<protein>
    <recommendedName>
        <fullName evidence="3">Transposase</fullName>
    </recommendedName>
</protein>
<organism evidence="1 2">
    <name type="scientific">Gracilibacillus xinjiangensis</name>
    <dbReference type="NCBI Taxonomy" id="1193282"/>
    <lineage>
        <taxon>Bacteria</taxon>
        <taxon>Bacillati</taxon>
        <taxon>Bacillota</taxon>
        <taxon>Bacilli</taxon>
        <taxon>Bacillales</taxon>
        <taxon>Bacillaceae</taxon>
        <taxon>Gracilibacillus</taxon>
    </lineage>
</organism>
<gene>
    <name evidence="1" type="ORF">ACFOY7_05745</name>
</gene>
<sequence>MNHKKIGQAFDNDLPNDTVWAEEERRCKRKKKKETITNLNLLLIIFQLNERKAFID</sequence>
<accession>A0ABV8WRZ4</accession>
<name>A0ABV8WRZ4_9BACI</name>
<dbReference type="EMBL" id="JBHSDT010000004">
    <property type="protein sequence ID" value="MFC4402570.1"/>
    <property type="molecule type" value="Genomic_DNA"/>
</dbReference>
<keyword evidence="2" id="KW-1185">Reference proteome</keyword>
<proteinExistence type="predicted"/>
<evidence type="ECO:0000313" key="2">
    <source>
        <dbReference type="Proteomes" id="UP001595882"/>
    </source>
</evidence>
<dbReference type="Proteomes" id="UP001595882">
    <property type="component" value="Unassembled WGS sequence"/>
</dbReference>
<evidence type="ECO:0008006" key="3">
    <source>
        <dbReference type="Google" id="ProtNLM"/>
    </source>
</evidence>
<dbReference type="RefSeq" id="WP_390250288.1">
    <property type="nucleotide sequence ID" value="NZ_JBHSDT010000004.1"/>
</dbReference>
<reference evidence="2" key="1">
    <citation type="journal article" date="2019" name="Int. J. Syst. Evol. Microbiol.">
        <title>The Global Catalogue of Microorganisms (GCM) 10K type strain sequencing project: providing services to taxonomists for standard genome sequencing and annotation.</title>
        <authorList>
            <consortium name="The Broad Institute Genomics Platform"/>
            <consortium name="The Broad Institute Genome Sequencing Center for Infectious Disease"/>
            <person name="Wu L."/>
            <person name="Ma J."/>
        </authorList>
    </citation>
    <scope>NUCLEOTIDE SEQUENCE [LARGE SCALE GENOMIC DNA]</scope>
    <source>
        <strain evidence="2">CCUG 37865</strain>
    </source>
</reference>
<evidence type="ECO:0000313" key="1">
    <source>
        <dbReference type="EMBL" id="MFC4402570.1"/>
    </source>
</evidence>
<comment type="caution">
    <text evidence="1">The sequence shown here is derived from an EMBL/GenBank/DDBJ whole genome shotgun (WGS) entry which is preliminary data.</text>
</comment>